<name>A0A2I9LPX1_9SCOR</name>
<feature type="signal peptide" evidence="3">
    <location>
        <begin position="1"/>
        <end position="19"/>
    </location>
</feature>
<dbReference type="PANTHER" id="PTHR23259:SF70">
    <property type="entry name" value="ACCESSORY GLAND PROTEIN ACP62F-RELATED"/>
    <property type="match status" value="1"/>
</dbReference>
<dbReference type="Pfam" id="PF01826">
    <property type="entry name" value="TIL"/>
    <property type="match status" value="1"/>
</dbReference>
<evidence type="ECO:0000313" key="5">
    <source>
        <dbReference type="EMBL" id="MBW20439.1"/>
    </source>
</evidence>
<dbReference type="SUPFAM" id="SSF57567">
    <property type="entry name" value="Serine protease inhibitors"/>
    <property type="match status" value="1"/>
</dbReference>
<dbReference type="InterPro" id="IPR002919">
    <property type="entry name" value="TIL_dom"/>
</dbReference>
<proteinExistence type="predicted"/>
<dbReference type="PANTHER" id="PTHR23259">
    <property type="entry name" value="RIDDLE"/>
    <property type="match status" value="1"/>
</dbReference>
<dbReference type="EMBL" id="GFWZ01000449">
    <property type="protein sequence ID" value="MBW20439.1"/>
    <property type="molecule type" value="Transcribed_RNA"/>
</dbReference>
<evidence type="ECO:0000256" key="1">
    <source>
        <dbReference type="ARBA" id="ARBA00022690"/>
    </source>
</evidence>
<evidence type="ECO:0000256" key="2">
    <source>
        <dbReference type="ARBA" id="ARBA00023157"/>
    </source>
</evidence>
<keyword evidence="3" id="KW-0732">Signal</keyword>
<accession>A0A2I9LPX1</accession>
<feature type="domain" description="TIL" evidence="4">
    <location>
        <begin position="26"/>
        <end position="81"/>
    </location>
</feature>
<dbReference type="InterPro" id="IPR051368">
    <property type="entry name" value="SerProtInhib-TIL_Domain"/>
</dbReference>
<organism evidence="5">
    <name type="scientific">Centruroides hentzi</name>
    <dbReference type="NCBI Taxonomy" id="88313"/>
    <lineage>
        <taxon>Eukaryota</taxon>
        <taxon>Metazoa</taxon>
        <taxon>Ecdysozoa</taxon>
        <taxon>Arthropoda</taxon>
        <taxon>Chelicerata</taxon>
        <taxon>Arachnida</taxon>
        <taxon>Scorpiones</taxon>
        <taxon>Buthida</taxon>
        <taxon>Buthoidea</taxon>
        <taxon>Buthidae</taxon>
        <taxon>Centruroides</taxon>
    </lineage>
</organism>
<protein>
    <submittedName>
        <fullName evidence="5">Venom protein</fullName>
    </submittedName>
</protein>
<dbReference type="CDD" id="cd19941">
    <property type="entry name" value="TIL"/>
    <property type="match status" value="1"/>
</dbReference>
<evidence type="ECO:0000256" key="3">
    <source>
        <dbReference type="SAM" id="SignalP"/>
    </source>
</evidence>
<keyword evidence="2" id="KW-1015">Disulfide bond</keyword>
<reference evidence="5" key="1">
    <citation type="journal article" date="2017" name="Toxicon">
        <title>Venom-gland transcriptomics and venom proteomics of the Hentz striped scorpion (Centruroides hentzi; Buthidae) reveal high toxin diversity in a harmless member of a lethal family.</title>
        <authorList>
            <person name="Ward M.J."/>
            <person name="Ellsworth S.A."/>
            <person name="Rokyta D.R."/>
        </authorList>
    </citation>
    <scope>NUCLEOTIDE SEQUENCE</scope>
    <source>
        <tissue evidence="5">Venom gland</tissue>
    </source>
</reference>
<dbReference type="InterPro" id="IPR036084">
    <property type="entry name" value="Ser_inhib-like_sf"/>
</dbReference>
<sequence length="81" mass="8689">MKAFLIIALLIIVASTVNSSSLPKQCGENEEFDKCGTACPVDCTNYMNQPIPCTRQCVPRCACKPGFVESATGKCILPSEC</sequence>
<dbReference type="GO" id="GO:0030414">
    <property type="term" value="F:peptidase inhibitor activity"/>
    <property type="evidence" value="ECO:0007669"/>
    <property type="project" value="UniProtKB-KW"/>
</dbReference>
<keyword evidence="1" id="KW-0646">Protease inhibitor</keyword>
<feature type="chain" id="PRO_5014354467" evidence="3">
    <location>
        <begin position="20"/>
        <end position="81"/>
    </location>
</feature>
<dbReference type="AlphaFoldDB" id="A0A2I9LPX1"/>
<dbReference type="Gene3D" id="2.10.25.10">
    <property type="entry name" value="Laminin"/>
    <property type="match status" value="1"/>
</dbReference>
<evidence type="ECO:0000259" key="4">
    <source>
        <dbReference type="Pfam" id="PF01826"/>
    </source>
</evidence>